<organism evidence="1 2">
    <name type="scientific">Candidatus Methanocrinis natronophilus</name>
    <dbReference type="NCBI Taxonomy" id="3033396"/>
    <lineage>
        <taxon>Archaea</taxon>
        <taxon>Methanobacteriati</taxon>
        <taxon>Methanobacteriota</taxon>
        <taxon>Stenosarchaea group</taxon>
        <taxon>Methanomicrobia</taxon>
        <taxon>Methanotrichales</taxon>
        <taxon>Methanotrichaceae</taxon>
        <taxon>Methanocrinis</taxon>
    </lineage>
</organism>
<evidence type="ECO:0000313" key="2">
    <source>
        <dbReference type="Proteomes" id="UP001220010"/>
    </source>
</evidence>
<proteinExistence type="predicted"/>
<dbReference type="Pfam" id="PF10670">
    <property type="entry name" value="DUF4198"/>
    <property type="match status" value="1"/>
</dbReference>
<accession>A0ABT5X9K6</accession>
<keyword evidence="2" id="KW-1185">Reference proteome</keyword>
<protein>
    <submittedName>
        <fullName evidence="1">DUF4198 domain-containing protein</fullName>
    </submittedName>
</protein>
<dbReference type="PROSITE" id="PS51257">
    <property type="entry name" value="PROKAR_LIPOPROTEIN"/>
    <property type="match status" value="1"/>
</dbReference>
<reference evidence="1 2" key="1">
    <citation type="submission" date="2023-03" db="EMBL/GenBank/DDBJ databases">
        <title>WGS of Methanotrichaceae archaeon Mx.</title>
        <authorList>
            <person name="Sorokin D.Y."/>
            <person name="Merkel A.Y."/>
        </authorList>
    </citation>
    <scope>NUCLEOTIDE SEQUENCE [LARGE SCALE GENOMIC DNA]</scope>
    <source>
        <strain evidence="1 2">Mx</strain>
    </source>
</reference>
<gene>
    <name evidence="1" type="ORF">P0O15_09515</name>
</gene>
<dbReference type="Proteomes" id="UP001220010">
    <property type="component" value="Unassembled WGS sequence"/>
</dbReference>
<name>A0ABT5X9K6_9EURY</name>
<comment type="caution">
    <text evidence="1">The sequence shown here is derived from an EMBL/GenBank/DDBJ whole genome shotgun (WGS) entry which is preliminary data.</text>
</comment>
<dbReference type="RefSeq" id="WP_316967127.1">
    <property type="nucleotide sequence ID" value="NZ_JARFPK010000038.1"/>
</dbReference>
<evidence type="ECO:0000313" key="1">
    <source>
        <dbReference type="EMBL" id="MDF0591395.1"/>
    </source>
</evidence>
<dbReference type="InterPro" id="IPR019613">
    <property type="entry name" value="DUF4198"/>
</dbReference>
<sequence length="292" mass="31909">MRRVTLCIVMLVLALTMGASCHETYLRPISGWANPGDLVYLPLGSGHATANTELPEGIVNVTVIGPSGDIVLDGTGEISGFWDIYSFVAEEAGLYVVDVYHSEGSWTNIRTNPPTGGFWVHAFAYEIDFDSLDKTGWADDWYVARSYPKNCYAKAFVAVGDDADLSKANEAVGQELEIVPLDDISTVGKGDFAFQVLFWGEPISGIDVWAMKVGDDTPVESVTDAEGKFTLNLTDEASELTEWIVRADTKMDPRIVESVDLPRGPLSAEKSYVGPVYRAALTLRSDYRPDGY</sequence>
<dbReference type="EMBL" id="JARFPK010000038">
    <property type="protein sequence ID" value="MDF0591395.1"/>
    <property type="molecule type" value="Genomic_DNA"/>
</dbReference>